<protein>
    <submittedName>
        <fullName evidence="1">Uncharacterized protein</fullName>
    </submittedName>
</protein>
<dbReference type="EMBL" id="JAVFWL010000003">
    <property type="protein sequence ID" value="KAK6741455.1"/>
    <property type="molecule type" value="Genomic_DNA"/>
</dbReference>
<accession>A0ABR1CTK9</accession>
<evidence type="ECO:0000313" key="2">
    <source>
        <dbReference type="Proteomes" id="UP001303046"/>
    </source>
</evidence>
<evidence type="ECO:0000313" key="1">
    <source>
        <dbReference type="EMBL" id="KAK6741455.1"/>
    </source>
</evidence>
<organism evidence="1 2">
    <name type="scientific">Necator americanus</name>
    <name type="common">Human hookworm</name>
    <dbReference type="NCBI Taxonomy" id="51031"/>
    <lineage>
        <taxon>Eukaryota</taxon>
        <taxon>Metazoa</taxon>
        <taxon>Ecdysozoa</taxon>
        <taxon>Nematoda</taxon>
        <taxon>Chromadorea</taxon>
        <taxon>Rhabditida</taxon>
        <taxon>Rhabditina</taxon>
        <taxon>Rhabditomorpha</taxon>
        <taxon>Strongyloidea</taxon>
        <taxon>Ancylostomatidae</taxon>
        <taxon>Bunostominae</taxon>
        <taxon>Necator</taxon>
    </lineage>
</organism>
<reference evidence="1 2" key="1">
    <citation type="submission" date="2023-08" db="EMBL/GenBank/DDBJ databases">
        <title>A Necator americanus chromosomal reference genome.</title>
        <authorList>
            <person name="Ilik V."/>
            <person name="Petrzelkova K.J."/>
            <person name="Pardy F."/>
            <person name="Fuh T."/>
            <person name="Niatou-Singa F.S."/>
            <person name="Gouil Q."/>
            <person name="Baker L."/>
            <person name="Ritchie M.E."/>
            <person name="Jex A.R."/>
            <person name="Gazzola D."/>
            <person name="Li H."/>
            <person name="Toshio Fujiwara R."/>
            <person name="Zhan B."/>
            <person name="Aroian R.V."/>
            <person name="Pafco B."/>
            <person name="Schwarz E.M."/>
        </authorList>
    </citation>
    <scope>NUCLEOTIDE SEQUENCE [LARGE SCALE GENOMIC DNA]</scope>
    <source>
        <strain evidence="1 2">Aroian</strain>
        <tissue evidence="1">Whole animal</tissue>
    </source>
</reference>
<gene>
    <name evidence="1" type="primary">Necator_chrIII.g10127</name>
    <name evidence="1" type="ORF">RB195_009362</name>
</gene>
<comment type="caution">
    <text evidence="1">The sequence shown here is derived from an EMBL/GenBank/DDBJ whole genome shotgun (WGS) entry which is preliminary data.</text>
</comment>
<dbReference type="Proteomes" id="UP001303046">
    <property type="component" value="Unassembled WGS sequence"/>
</dbReference>
<name>A0ABR1CTK9_NECAM</name>
<keyword evidence="2" id="KW-1185">Reference proteome</keyword>
<proteinExistence type="predicted"/>
<sequence length="183" mass="20527">MATKPWAVEISKYGISTMYEYTNDIGHATQDRVDGKDSQRIVAIEFVCESVAFGFGRTNVNNHIPSVASFISRAIRRHLVVITTNPSFSNFFAAESVTRYQAKNHEESDATCTRDYYSNSVRVYALGTYELYNLHCYMAKASHTLQKSAVVQHTAKAHNLKGQLPEGNMESLATTIRFVTLNC</sequence>